<organism evidence="2">
    <name type="scientific">Homo sapiens</name>
    <name type="common">Human</name>
    <dbReference type="NCBI Taxonomy" id="9606"/>
    <lineage>
        <taxon>Eukaryota</taxon>
        <taxon>Metazoa</taxon>
        <taxon>Chordata</taxon>
        <taxon>Craniata</taxon>
        <taxon>Vertebrata</taxon>
        <taxon>Euteleostomi</taxon>
        <taxon>Mammalia</taxon>
        <taxon>Eutheria</taxon>
        <taxon>Euarchontoglires</taxon>
        <taxon>Primates</taxon>
        <taxon>Haplorrhini</taxon>
        <taxon>Catarrhini</taxon>
        <taxon>Hominidae</taxon>
        <taxon>Homo</taxon>
    </lineage>
</organism>
<reference evidence="2" key="2">
    <citation type="submission" date="2002-02" db="EMBL/GenBank/DDBJ databases">
        <title>NEDO human cDNA sequencing project.</title>
        <authorList>
            <person name="Kawabata A."/>
            <person name="Hikiji T."/>
            <person name="Kobatake N."/>
            <person name="Inagaki H."/>
            <person name="Ikema Y."/>
            <person name="Okamoto S."/>
            <person name="Okitani R."/>
            <person name="Ota T."/>
            <person name="Suzuki Y."/>
            <person name="Obayashi M."/>
            <person name="Nishi T."/>
            <person name="Shibahara T."/>
            <person name="Tanaka T."/>
            <person name="Nakamura Y."/>
            <person name="Isogai T."/>
            <person name="Sugano S."/>
        </authorList>
    </citation>
    <scope>NUCLEOTIDE SEQUENCE</scope>
</reference>
<gene>
    <name evidence="3" type="primary">AGPAT3</name>
    <name evidence="3" type="ORF">hCG_2010443</name>
</gene>
<dbReference type="OrthoDB" id="189226at2759"/>
<dbReference type="GO" id="GO:0016746">
    <property type="term" value="F:acyltransferase activity"/>
    <property type="evidence" value="ECO:0007669"/>
    <property type="project" value="UniProtKB-KW"/>
</dbReference>
<dbReference type="AlphaFoldDB" id="Q8TEB0"/>
<sequence length="127" mass="13573">MQPLACNTSAPRRDVLLALALHLGSGFKRPARKACLPSFWKQHVPGRVPAPFSTELVPKPKASPLGPRGMGPATPLTPPWLCPIPLPWGRPGGCRHPAPYSCLSGPGCKNNFCVKDVTLICWSGVDT</sequence>
<dbReference type="EMBL" id="AK074300">
    <property type="protein sequence ID" value="BAB85042.1"/>
    <property type="molecule type" value="mRNA"/>
</dbReference>
<dbReference type="EMBL" id="CH471079">
    <property type="protein sequence ID" value="EAX09462.1"/>
    <property type="molecule type" value="Genomic_DNA"/>
</dbReference>
<feature type="region of interest" description="Disordered" evidence="1">
    <location>
        <begin position="51"/>
        <end position="70"/>
    </location>
</feature>
<keyword evidence="3" id="KW-0012">Acyltransferase</keyword>
<keyword evidence="3" id="KW-0808">Transferase</keyword>
<protein>
    <submittedName>
        <fullName evidence="3">1-acylglycerol-3-phosphate O-acyltransferase 3, isoform CRA_b</fullName>
    </submittedName>
    <submittedName>
        <fullName evidence="2">cDNA FLJ23720 fis, clone HEP13757</fullName>
    </submittedName>
</protein>
<evidence type="ECO:0000313" key="2">
    <source>
        <dbReference type="EMBL" id="BAB85042.1"/>
    </source>
</evidence>
<evidence type="ECO:0000313" key="3">
    <source>
        <dbReference type="EMBL" id="EAX09462.1"/>
    </source>
</evidence>
<name>Q8TEB0_HUMAN</name>
<evidence type="ECO:0000256" key="1">
    <source>
        <dbReference type="SAM" id="MobiDB-lite"/>
    </source>
</evidence>
<accession>Q8TEB0</accession>
<proteinExistence type="evidence at transcript level"/>
<dbReference type="ChiTaRS" id="AGPAT3">
    <property type="organism name" value="human"/>
</dbReference>
<reference evidence="3" key="1">
    <citation type="journal article" date="2001" name="Science">
        <title>The sequence of the human genome.</title>
        <authorList>
            <person name="Venter J.C."/>
            <person name="Adams M.D."/>
            <person name="Myers E.W."/>
            <person name="Li P.W."/>
            <person name="Mural R.J."/>
            <person name="Sutton G.G."/>
            <person name="Smith H.O."/>
            <person name="Yandell M."/>
            <person name="Evans C.A."/>
            <person name="Holt R.A."/>
            <person name="Gocayne J.D."/>
            <person name="Amanatides P."/>
            <person name="Ballew R.M."/>
            <person name="Huson D.H."/>
            <person name="Wortman J.R."/>
            <person name="Zhang Q."/>
            <person name="Kodira C.D."/>
            <person name="Zheng X.H."/>
            <person name="Chen L."/>
            <person name="Skupski M."/>
            <person name="Subramanian G."/>
            <person name="Thomas P.D."/>
            <person name="Zhang J."/>
            <person name="Gabor Miklos G.L."/>
            <person name="Nelson C."/>
            <person name="Broder S."/>
            <person name="Clark A.G."/>
            <person name="Nadeau J."/>
            <person name="McKusick V.A."/>
            <person name="Zinder N."/>
            <person name="Levine A.J."/>
            <person name="Roberts R.J."/>
            <person name="Simon M."/>
            <person name="Slayman C."/>
            <person name="Hunkapiller M."/>
            <person name="Bolanos R."/>
            <person name="Delcher A."/>
            <person name="Dew I."/>
            <person name="Fasulo D."/>
            <person name="Flanigan M."/>
            <person name="Florea L."/>
            <person name="Halpern A."/>
            <person name="Hannenhalli S."/>
            <person name="Kravitz S."/>
            <person name="Levy S."/>
            <person name="Mobarry C."/>
            <person name="Reinert K."/>
            <person name="Remington K."/>
            <person name="Abu-Threideh J."/>
            <person name="Beasley E."/>
            <person name="Biddick K."/>
            <person name="Bonazzi V."/>
            <person name="Brandon R."/>
            <person name="Cargill M."/>
            <person name="Chandramouliswaran I."/>
            <person name="Charlab R."/>
            <person name="Chaturvedi K."/>
            <person name="Deng Z."/>
            <person name="Di Francesco V."/>
            <person name="Dunn P."/>
            <person name="Eilbeck K."/>
            <person name="Evangelista C."/>
            <person name="Gabrielian A.E."/>
            <person name="Gan W."/>
            <person name="Ge W."/>
            <person name="Gong F."/>
            <person name="Gu Z."/>
            <person name="Guan P."/>
            <person name="Heiman T.J."/>
            <person name="Higgins M.E."/>
            <person name="Ji R.R."/>
            <person name="Ke Z."/>
            <person name="Ketchum K.A."/>
            <person name="Lai Z."/>
            <person name="Lei Y."/>
            <person name="Li Z."/>
            <person name="Li J."/>
            <person name="Liang Y."/>
            <person name="Lin X."/>
            <person name="Lu F."/>
            <person name="Merkulov G.V."/>
            <person name="Milshina N."/>
            <person name="Moore H.M."/>
            <person name="Naik A.K."/>
            <person name="Narayan V.A."/>
            <person name="Neelam B."/>
            <person name="Nusskern D."/>
            <person name="Rusch D.B."/>
            <person name="Salzberg S."/>
            <person name="Shao W."/>
            <person name="Shue B."/>
            <person name="Sun J."/>
            <person name="Wang Z."/>
            <person name="Wang A."/>
            <person name="Wang X."/>
            <person name="Wang J."/>
            <person name="Wei M."/>
            <person name="Wides R."/>
            <person name="Xiao C."/>
            <person name="Yan C."/>
            <person name="Yao A."/>
            <person name="Ye J."/>
            <person name="Zhan M."/>
            <person name="Zhang W."/>
            <person name="Zhang H."/>
            <person name="Zhao Q."/>
            <person name="Zheng L."/>
            <person name="Zhong F."/>
            <person name="Zhong W."/>
            <person name="Zhu S."/>
            <person name="Zhao S."/>
            <person name="Gilbert D."/>
            <person name="Baumhueter S."/>
            <person name="Spier G."/>
            <person name="Carter C."/>
            <person name="Cravchik A."/>
            <person name="Woodage T."/>
            <person name="Ali F."/>
            <person name="An H."/>
            <person name="Awe A."/>
            <person name="Baldwin D."/>
            <person name="Baden H."/>
            <person name="Barnstead M."/>
            <person name="Barrow I."/>
            <person name="Beeson K."/>
            <person name="Busam D."/>
            <person name="Carver A."/>
            <person name="Center A."/>
            <person name="Cheng M.L."/>
            <person name="Curry L."/>
            <person name="Danaher S."/>
            <person name="Davenport L."/>
            <person name="Desilets R."/>
            <person name="Dietz S."/>
            <person name="Dodson K."/>
            <person name="Doup L."/>
            <person name="Ferriera S."/>
            <person name="Garg N."/>
            <person name="Gluecksmann A."/>
            <person name="Hart B."/>
            <person name="Haynes J."/>
            <person name="Haynes C."/>
            <person name="Heiner C."/>
            <person name="Hladun S."/>
            <person name="Hostin D."/>
            <person name="Houck J."/>
            <person name="Howland T."/>
            <person name="Ibegwam C."/>
            <person name="Johnson J."/>
            <person name="Kalush F."/>
            <person name="Kline L."/>
            <person name="Koduru S."/>
            <person name="Love A."/>
            <person name="Mann F."/>
            <person name="May D."/>
            <person name="McCawley S."/>
            <person name="McIntosh T."/>
            <person name="McMullen I."/>
            <person name="Moy M."/>
            <person name="Moy L."/>
            <person name="Murphy B."/>
            <person name="Nelson K."/>
            <person name="Pfannkoch C."/>
            <person name="Pratts E."/>
            <person name="Puri V."/>
            <person name="Qureshi H."/>
            <person name="Reardon M."/>
            <person name="Rodriguez R."/>
            <person name="Rogers Y.H."/>
            <person name="Romblad D."/>
            <person name="Ruhfel B."/>
            <person name="Scott R."/>
            <person name="Sitter C."/>
            <person name="Smallwood M."/>
            <person name="Stewart E."/>
            <person name="Strong R."/>
            <person name="Suh E."/>
            <person name="Thomas R."/>
            <person name="Tint N.N."/>
            <person name="Tse S."/>
            <person name="Vech C."/>
            <person name="Wang G."/>
            <person name="Wetter J."/>
            <person name="Williams S."/>
            <person name="Williams M."/>
            <person name="Windsor S."/>
            <person name="Winn-Deen E."/>
            <person name="Wolfe K."/>
            <person name="Zaveri J."/>
            <person name="Zaveri K."/>
            <person name="Abril J.F."/>
            <person name="Guigo R."/>
            <person name="Campbell M.J."/>
            <person name="Sjolander K.V."/>
            <person name="Karlak B."/>
            <person name="Kejariwal A."/>
            <person name="Mi H."/>
            <person name="Lazareva B."/>
            <person name="Hatton T."/>
            <person name="Narechania A."/>
            <person name="Diemer K."/>
            <person name="Muruganujan A."/>
            <person name="Guo N."/>
            <person name="Sato S."/>
            <person name="Bafna V."/>
            <person name="Istrail S."/>
            <person name="Lippert R."/>
            <person name="Schwartz R."/>
            <person name="Walenz B."/>
            <person name="Yooseph S."/>
            <person name="Allen D."/>
            <person name="Basu A."/>
            <person name="Baxendale J."/>
            <person name="Blick L."/>
            <person name="Caminha M."/>
            <person name="Carnes-Stine J."/>
            <person name="Caulk P."/>
            <person name="Chiang Y.H."/>
            <person name="Coyne M."/>
            <person name="Dahlke C."/>
            <person name="Mays A."/>
            <person name="Dombroski M."/>
            <person name="Donnelly M."/>
            <person name="Ely D."/>
            <person name="Esparham S."/>
            <person name="Fosler C."/>
            <person name="Gire H."/>
            <person name="Glanowski S."/>
            <person name="Glasser K."/>
            <person name="Glodek A."/>
            <person name="Gorokhov M."/>
            <person name="Graham K."/>
            <person name="Gropman B."/>
            <person name="Harris M."/>
            <person name="Heil J."/>
            <person name="Henderson S."/>
            <person name="Hoover J."/>
            <person name="Jennings D."/>
            <person name="Jordan C."/>
            <person name="Jordan J."/>
            <person name="Kasha J."/>
            <person name="Kagan L."/>
            <person name="Kraft C."/>
            <person name="Levitsky A."/>
            <person name="Lewis M."/>
            <person name="Liu X."/>
            <person name="Lopez J."/>
            <person name="Ma D."/>
            <person name="Majoros W."/>
            <person name="McDaniel J."/>
            <person name="Murphy S."/>
            <person name="Newman M."/>
            <person name="Nguyen T."/>
            <person name="Nguyen N."/>
            <person name="Nodell M."/>
            <person name="Pan S."/>
            <person name="Peck J."/>
            <person name="Peterson M."/>
            <person name="Rowe W."/>
            <person name="Sanders R."/>
            <person name="Scott J."/>
            <person name="Simpson M."/>
            <person name="Smith T."/>
            <person name="Sprague A."/>
            <person name="Stockwell T."/>
            <person name="Turner R."/>
            <person name="Venter E."/>
            <person name="Wang M."/>
            <person name="Wen M."/>
            <person name="Wu D."/>
            <person name="Wu M."/>
            <person name="Xia A."/>
            <person name="Zandieh A."/>
            <person name="Zhu X."/>
        </authorList>
    </citation>
    <scope>NUCLEOTIDE SEQUENCE</scope>
</reference>
<reference evidence="3" key="3">
    <citation type="submission" date="2005-09" db="EMBL/GenBank/DDBJ databases">
        <authorList>
            <person name="Mural R.J."/>
            <person name="Istrail S."/>
            <person name="Sutton G."/>
            <person name="Florea L."/>
            <person name="Halpern A.L."/>
            <person name="Mobarry C.M."/>
            <person name="Lippert R."/>
            <person name="Walenz B."/>
            <person name="Shatkay H."/>
            <person name="Dew I."/>
            <person name="Miller J.R."/>
            <person name="Flanigan M.J."/>
            <person name="Edwards N.J."/>
            <person name="Bolanos R."/>
            <person name="Fasulo D."/>
            <person name="Halldorsson B.V."/>
            <person name="Hannenhalli S."/>
            <person name="Turner R."/>
            <person name="Yooseph S."/>
            <person name="Lu F."/>
            <person name="Nusskern D.R."/>
            <person name="Shue B.C."/>
            <person name="Zheng X.H."/>
            <person name="Zhong F."/>
            <person name="Delcher A.L."/>
            <person name="Huson D.H."/>
            <person name="Kravitz S.A."/>
            <person name="Mouchard L."/>
            <person name="Reinert K."/>
            <person name="Remington K.A."/>
            <person name="Clark A.G."/>
            <person name="Waterman M.S."/>
            <person name="Eichler E.E."/>
            <person name="Adams M.D."/>
            <person name="Hunkapiller M.W."/>
            <person name="Myers E.W."/>
            <person name="Venter J.C."/>
        </authorList>
    </citation>
    <scope>NUCLEOTIDE SEQUENCE</scope>
</reference>